<dbReference type="AlphaFoldDB" id="A0A1M4E490"/>
<name>A0A1M4E490_9ACTN</name>
<gene>
    <name evidence="1" type="ORF">BN4615_P3127</name>
</gene>
<dbReference type="RefSeq" id="WP_225272791.1">
    <property type="nucleotide sequence ID" value="NZ_CP084058.1"/>
</dbReference>
<accession>A0A1M4E490</accession>
<reference evidence="1" key="1">
    <citation type="submission" date="2016-04" db="EMBL/GenBank/DDBJ databases">
        <authorList>
            <person name="Evans L.H."/>
            <person name="Alamgir A."/>
            <person name="Owens N."/>
            <person name="Weber N.D."/>
            <person name="Virtaneva K."/>
            <person name="Barbian K."/>
            <person name="Babar A."/>
            <person name="Rosenke K."/>
        </authorList>
    </citation>
    <scope>NUCLEOTIDE SEQUENCE</scope>
    <source>
        <strain evidence="1">Nono1</strain>
    </source>
</reference>
<proteinExistence type="predicted"/>
<evidence type="ECO:0008006" key="2">
    <source>
        <dbReference type="Google" id="ProtNLM"/>
    </source>
</evidence>
<evidence type="ECO:0000313" key="1">
    <source>
        <dbReference type="EMBL" id="SBO93613.1"/>
    </source>
</evidence>
<organism evidence="1">
    <name type="scientific">Nonomuraea gerenzanensis</name>
    <dbReference type="NCBI Taxonomy" id="93944"/>
    <lineage>
        <taxon>Bacteria</taxon>
        <taxon>Bacillati</taxon>
        <taxon>Actinomycetota</taxon>
        <taxon>Actinomycetes</taxon>
        <taxon>Streptosporangiales</taxon>
        <taxon>Streptosporangiaceae</taxon>
        <taxon>Nonomuraea</taxon>
    </lineage>
</organism>
<sequence>MRPRILYVELKTGYNTDQGPAWISRVSFSKSGRTIYFKGRTLAHHRTFDGNHVDVETGEAFWVSGPKRDRTDRRYSNLPVSVDDEVMEEYQAFLAGEPLIPSRHRKRA</sequence>
<protein>
    <recommendedName>
        <fullName evidence="2">1-deoxy-D-xylulose-5-phosphate synthase</fullName>
    </recommendedName>
</protein>
<dbReference type="EMBL" id="LT559118">
    <property type="protein sequence ID" value="SBO93613.1"/>
    <property type="molecule type" value="Genomic_DNA"/>
</dbReference>